<dbReference type="InterPro" id="IPR006311">
    <property type="entry name" value="TAT_signal"/>
</dbReference>
<dbReference type="GO" id="GO:0016814">
    <property type="term" value="F:hydrolase activity, acting on carbon-nitrogen (but not peptide) bonds, in cyclic amidines"/>
    <property type="evidence" value="ECO:0007669"/>
    <property type="project" value="TreeGrafter"/>
</dbReference>
<proteinExistence type="predicted"/>
<name>A0A9X1HAL9_9FLAO</name>
<dbReference type="PROSITE" id="PS51318">
    <property type="entry name" value="TAT"/>
    <property type="match status" value="1"/>
</dbReference>
<dbReference type="InterPro" id="IPR052349">
    <property type="entry name" value="Metallo-hydrolase_Enzymes"/>
</dbReference>
<sequence>MEENLISRKKFLGLGAAATGAALFSGIGAKAASTVLPVEKEKTLGEYILSNVRLEEGFEYNEKNEVVATKTSLYSLHISDGKIKNIISGKSNLKLKTIDAKGLLMLPGLRDMHIHIDKTYYGGIWNAAPRKGYTVKDMIALEQKLIPQLLPDSQRKAEEAIKLMQSQGSYFARCQCNIDPVSGLKSLEHLLAALQNNKDSFGWEIVAFPQHGILYSQSEPLLREAAKMGVDFIGGLDPTTVDGNLEKSLDTMFQIALDNQKGIDIHLHESPPSGKAAIEYIIKRTEENKELQGKTYISHGFALARMEPKELEKIAEEMGHLGIGVISTIPMGRTVMPIPTLKKHGVKLMTGTDSIVDHWQPFGTCDMLEKAKLCAQLYGWTDEFNLSRALHIATKDEILPLNDSGKQVWPKAGDDADFILVKASCSAEAVARLPKREGVFFKGKMIYEDSEVLRF</sequence>
<keyword evidence="3" id="KW-1185">Reference proteome</keyword>
<dbReference type="PANTHER" id="PTHR32027">
    <property type="entry name" value="CYTOSINE DEAMINASE"/>
    <property type="match status" value="1"/>
</dbReference>
<feature type="domain" description="Amidohydrolase 3" evidence="1">
    <location>
        <begin position="157"/>
        <end position="432"/>
    </location>
</feature>
<protein>
    <submittedName>
        <fullName evidence="2">Amidohydrolase family protein</fullName>
    </submittedName>
</protein>
<dbReference type="InterPro" id="IPR032466">
    <property type="entry name" value="Metal_Hydrolase"/>
</dbReference>
<dbReference type="CDD" id="cd01293">
    <property type="entry name" value="Bact_CD"/>
    <property type="match status" value="1"/>
</dbReference>
<comment type="caution">
    <text evidence="2">The sequence shown here is derived from an EMBL/GenBank/DDBJ whole genome shotgun (WGS) entry which is preliminary data.</text>
</comment>
<dbReference type="Proteomes" id="UP001139366">
    <property type="component" value="Unassembled WGS sequence"/>
</dbReference>
<evidence type="ECO:0000313" key="2">
    <source>
        <dbReference type="EMBL" id="MBZ4034932.1"/>
    </source>
</evidence>
<accession>A0A9X1HAL9</accession>
<dbReference type="AlphaFoldDB" id="A0A9X1HAL9"/>
<evidence type="ECO:0000313" key="3">
    <source>
        <dbReference type="Proteomes" id="UP001139366"/>
    </source>
</evidence>
<dbReference type="NCBIfam" id="NF005312">
    <property type="entry name" value="PRK06846.1"/>
    <property type="match status" value="1"/>
</dbReference>
<evidence type="ECO:0000259" key="1">
    <source>
        <dbReference type="Pfam" id="PF07969"/>
    </source>
</evidence>
<dbReference type="InterPro" id="IPR013108">
    <property type="entry name" value="Amidohydro_3"/>
</dbReference>
<dbReference type="Gene3D" id="3.20.20.140">
    <property type="entry name" value="Metal-dependent hydrolases"/>
    <property type="match status" value="1"/>
</dbReference>
<organism evidence="2 3">
    <name type="scientific">Flavobacterium potami</name>
    <dbReference type="NCBI Taxonomy" id="2872310"/>
    <lineage>
        <taxon>Bacteria</taxon>
        <taxon>Pseudomonadati</taxon>
        <taxon>Bacteroidota</taxon>
        <taxon>Flavobacteriia</taxon>
        <taxon>Flavobacteriales</taxon>
        <taxon>Flavobacteriaceae</taxon>
        <taxon>Flavobacterium</taxon>
    </lineage>
</organism>
<dbReference type="SUPFAM" id="SSF51556">
    <property type="entry name" value="Metallo-dependent hydrolases"/>
    <property type="match status" value="1"/>
</dbReference>
<gene>
    <name evidence="2" type="ORF">K6T82_09145</name>
</gene>
<dbReference type="Gene3D" id="2.30.40.10">
    <property type="entry name" value="Urease, subunit C, domain 1"/>
    <property type="match status" value="1"/>
</dbReference>
<dbReference type="InterPro" id="IPR011059">
    <property type="entry name" value="Metal-dep_hydrolase_composite"/>
</dbReference>
<dbReference type="Pfam" id="PF07969">
    <property type="entry name" value="Amidohydro_3"/>
    <property type="match status" value="1"/>
</dbReference>
<dbReference type="RefSeq" id="WP_223705627.1">
    <property type="nucleotide sequence ID" value="NZ_JAINUY010000002.1"/>
</dbReference>
<dbReference type="PANTHER" id="PTHR32027:SF9">
    <property type="entry name" value="BLL3847 PROTEIN"/>
    <property type="match status" value="1"/>
</dbReference>
<dbReference type="EMBL" id="JAINUY010000002">
    <property type="protein sequence ID" value="MBZ4034932.1"/>
    <property type="molecule type" value="Genomic_DNA"/>
</dbReference>
<dbReference type="SUPFAM" id="SSF51338">
    <property type="entry name" value="Composite domain of metallo-dependent hydrolases"/>
    <property type="match status" value="1"/>
</dbReference>
<reference evidence="2 3" key="1">
    <citation type="journal article" date="2023" name="Antonie Van Leeuwenhoek">
        <title>Flavobacterium potami sp. nov., a multi-metal resistance genes harbouring bacterium isolated from shallow river silt.</title>
        <authorList>
            <person name="Li S."/>
            <person name="Mao S."/>
            <person name="Mu W."/>
            <person name="Guo B."/>
            <person name="Li C."/>
            <person name="Zhu Q."/>
            <person name="Hou X."/>
            <person name="Zhao Y."/>
            <person name="Wei S."/>
            <person name="Liu H."/>
            <person name="Liu A."/>
        </authorList>
    </citation>
    <scope>NUCLEOTIDE SEQUENCE [LARGE SCALE GENOMIC DNA]</scope>
    <source>
        <strain evidence="2 3">17A</strain>
    </source>
</reference>